<sequence length="181" mass="20776">MMFDSLDNAFEFWKSYGGKVGFGVRKEYNNRNKNGTIIGKMFVCYKQVFKKQGEVCTNEFHRRADVKCGCKCKLKVVLDRESGKYVVSKFVEDHNHDLQPPQTAHMLRSQREITMTQALAIEQACDSGLTPRITQELMSREAGGRANLGFVIEDQKTYLRSQRNRDMARGELGSVLAYFQK</sequence>
<dbReference type="PANTHER" id="PTHR47718:SF2">
    <property type="entry name" value="PROTEIN FAR1-RELATED SEQUENCE 5-LIKE"/>
    <property type="match status" value="1"/>
</dbReference>
<organism evidence="2 3">
    <name type="scientific">Phtheirospermum japonicum</name>
    <dbReference type="NCBI Taxonomy" id="374723"/>
    <lineage>
        <taxon>Eukaryota</taxon>
        <taxon>Viridiplantae</taxon>
        <taxon>Streptophyta</taxon>
        <taxon>Embryophyta</taxon>
        <taxon>Tracheophyta</taxon>
        <taxon>Spermatophyta</taxon>
        <taxon>Magnoliopsida</taxon>
        <taxon>eudicotyledons</taxon>
        <taxon>Gunneridae</taxon>
        <taxon>Pentapetalae</taxon>
        <taxon>asterids</taxon>
        <taxon>lamiids</taxon>
        <taxon>Lamiales</taxon>
        <taxon>Orobanchaceae</taxon>
        <taxon>Orobanchaceae incertae sedis</taxon>
        <taxon>Phtheirospermum</taxon>
    </lineage>
</organism>
<dbReference type="InterPro" id="IPR004330">
    <property type="entry name" value="FAR1_DNA_bnd_dom"/>
</dbReference>
<accession>A0A830CVG9</accession>
<gene>
    <name evidence="2" type="ORF">PHJA_002599700</name>
</gene>
<evidence type="ECO:0000313" key="3">
    <source>
        <dbReference type="Proteomes" id="UP000653305"/>
    </source>
</evidence>
<name>A0A830CVG9_9LAMI</name>
<dbReference type="PANTHER" id="PTHR47718">
    <property type="entry name" value="OS01G0519700 PROTEIN"/>
    <property type="match status" value="1"/>
</dbReference>
<dbReference type="Proteomes" id="UP000653305">
    <property type="component" value="Unassembled WGS sequence"/>
</dbReference>
<feature type="domain" description="FAR1" evidence="1">
    <location>
        <begin position="11"/>
        <end position="100"/>
    </location>
</feature>
<dbReference type="EMBL" id="BMAC01000954">
    <property type="protein sequence ID" value="GFQ04558.1"/>
    <property type="molecule type" value="Genomic_DNA"/>
</dbReference>
<reference evidence="2" key="1">
    <citation type="submission" date="2020-07" db="EMBL/GenBank/DDBJ databases">
        <title>Ethylene signaling mediates host invasion by parasitic plants.</title>
        <authorList>
            <person name="Yoshida S."/>
        </authorList>
    </citation>
    <scope>NUCLEOTIDE SEQUENCE</scope>
    <source>
        <strain evidence="2">Okayama</strain>
    </source>
</reference>
<dbReference type="AlphaFoldDB" id="A0A830CVG9"/>
<comment type="caution">
    <text evidence="2">The sequence shown here is derived from an EMBL/GenBank/DDBJ whole genome shotgun (WGS) entry which is preliminary data.</text>
</comment>
<evidence type="ECO:0000259" key="1">
    <source>
        <dbReference type="Pfam" id="PF03101"/>
    </source>
</evidence>
<evidence type="ECO:0000313" key="2">
    <source>
        <dbReference type="EMBL" id="GFQ04558.1"/>
    </source>
</evidence>
<dbReference type="Pfam" id="PF03101">
    <property type="entry name" value="FAR1"/>
    <property type="match status" value="1"/>
</dbReference>
<keyword evidence="3" id="KW-1185">Reference proteome</keyword>
<proteinExistence type="predicted"/>
<protein>
    <submittedName>
        <fullName evidence="2">Protein far1-related sequence 5</fullName>
    </submittedName>
</protein>
<dbReference type="OrthoDB" id="688325at2759"/>